<dbReference type="EMBL" id="JAKWFO010000007">
    <property type="protein sequence ID" value="KAI9634369.1"/>
    <property type="molecule type" value="Genomic_DNA"/>
</dbReference>
<accession>A0AA38H7L6</accession>
<organism evidence="2 3">
    <name type="scientific">Dioszegia hungarica</name>
    <dbReference type="NCBI Taxonomy" id="4972"/>
    <lineage>
        <taxon>Eukaryota</taxon>
        <taxon>Fungi</taxon>
        <taxon>Dikarya</taxon>
        <taxon>Basidiomycota</taxon>
        <taxon>Agaricomycotina</taxon>
        <taxon>Tremellomycetes</taxon>
        <taxon>Tremellales</taxon>
        <taxon>Bulleribasidiaceae</taxon>
        <taxon>Dioszegia</taxon>
    </lineage>
</organism>
<dbReference type="Proteomes" id="UP001164286">
    <property type="component" value="Unassembled WGS sequence"/>
</dbReference>
<gene>
    <name evidence="2" type="ORF">MKK02DRAFT_37900</name>
</gene>
<feature type="transmembrane region" description="Helical" evidence="1">
    <location>
        <begin position="262"/>
        <end position="282"/>
    </location>
</feature>
<keyword evidence="1" id="KW-0812">Transmembrane</keyword>
<evidence type="ECO:0000313" key="2">
    <source>
        <dbReference type="EMBL" id="KAI9634369.1"/>
    </source>
</evidence>
<dbReference type="GeneID" id="77729035"/>
<feature type="transmembrane region" description="Helical" evidence="1">
    <location>
        <begin position="63"/>
        <end position="81"/>
    </location>
</feature>
<keyword evidence="3" id="KW-1185">Reference proteome</keyword>
<reference evidence="2" key="1">
    <citation type="journal article" date="2022" name="G3 (Bethesda)">
        <title>High quality genome of the basidiomycete yeast Dioszegia hungarica PDD-24b-2 isolated from cloud water.</title>
        <authorList>
            <person name="Jarrige D."/>
            <person name="Haridas S."/>
            <person name="Bleykasten-Grosshans C."/>
            <person name="Joly M."/>
            <person name="Nadalig T."/>
            <person name="Sancelme M."/>
            <person name="Vuilleumier S."/>
            <person name="Grigoriev I.V."/>
            <person name="Amato P."/>
            <person name="Bringel F."/>
        </authorList>
    </citation>
    <scope>NUCLEOTIDE SEQUENCE</scope>
    <source>
        <strain evidence="2">PDD-24b-2</strain>
    </source>
</reference>
<feature type="transmembrane region" description="Helical" evidence="1">
    <location>
        <begin position="226"/>
        <end position="250"/>
    </location>
</feature>
<feature type="transmembrane region" description="Helical" evidence="1">
    <location>
        <begin position="26"/>
        <end position="51"/>
    </location>
</feature>
<name>A0AA38H7L6_9TREE</name>
<keyword evidence="1" id="KW-1133">Transmembrane helix</keyword>
<feature type="transmembrane region" description="Helical" evidence="1">
    <location>
        <begin position="134"/>
        <end position="154"/>
    </location>
</feature>
<comment type="caution">
    <text evidence="2">The sequence shown here is derived from an EMBL/GenBank/DDBJ whole genome shotgun (WGS) entry which is preliminary data.</text>
</comment>
<protein>
    <submittedName>
        <fullName evidence="2">Uncharacterized protein</fullName>
    </submittedName>
</protein>
<keyword evidence="1" id="KW-0472">Membrane</keyword>
<proteinExistence type="predicted"/>
<evidence type="ECO:0000256" key="1">
    <source>
        <dbReference type="SAM" id="Phobius"/>
    </source>
</evidence>
<evidence type="ECO:0000313" key="3">
    <source>
        <dbReference type="Proteomes" id="UP001164286"/>
    </source>
</evidence>
<dbReference type="RefSeq" id="XP_052944146.1">
    <property type="nucleotide sequence ID" value="XM_053089830.1"/>
</dbReference>
<feature type="transmembrane region" description="Helical" evidence="1">
    <location>
        <begin position="192"/>
        <end position="214"/>
    </location>
</feature>
<sequence length="395" mass="43068">MEAVAGARTAEELAMALERSGSTVQILQATLAGVIPTMIGCGACLVLSAGYLRRKREKGVHKALLCAVAVLSMSSCIVLAVNLRQLSTHIDSMADAYYGDSISLICTFFLTALATHLSRLLFIHRAYVLTSRRLLRVAPLLVTAHLALFSQVGLDIYGLTQPKWDARTAGAELDAVKSWWSALLGPRAKVQVVWGMVSFVCDLMICLSIIVALLRMRTFLDRTKGVINRFAMMITQTMLPPMVLSAIYAAVIISNTQGPGSWFRNIAALQAVFYWFAVVWTLRTRRDFAAMLDPPTLSPPIPQGAAIYTPGHSRPPTPRDTSHTLAECGGLSSTLVHGKGGEGLYDEKAGIGEAKLDVEIRRAQMTGSYQGLSEEARNLTRDEALRGREPELLYT</sequence>
<dbReference type="AlphaFoldDB" id="A0AA38H7L6"/>
<feature type="transmembrane region" description="Helical" evidence="1">
    <location>
        <begin position="101"/>
        <end position="122"/>
    </location>
</feature>